<dbReference type="Gene3D" id="3.40.1170.10">
    <property type="entry name" value="DNA repair protein MutS, domain I"/>
    <property type="match status" value="1"/>
</dbReference>
<evidence type="ECO:0000256" key="9">
    <source>
        <dbReference type="RuleBase" id="RU003756"/>
    </source>
</evidence>
<name>A0A366K0P9_CYTFI</name>
<evidence type="ECO:0000256" key="1">
    <source>
        <dbReference type="ARBA" id="ARBA00006271"/>
    </source>
</evidence>
<evidence type="ECO:0000313" key="11">
    <source>
        <dbReference type="EMBL" id="RBP95336.1"/>
    </source>
</evidence>
<dbReference type="FunFam" id="3.40.1170.10:FF:000001">
    <property type="entry name" value="DNA mismatch repair protein MutS"/>
    <property type="match status" value="1"/>
</dbReference>
<dbReference type="Pfam" id="PF05190">
    <property type="entry name" value="MutS_IV"/>
    <property type="match status" value="1"/>
</dbReference>
<evidence type="ECO:0000256" key="7">
    <source>
        <dbReference type="ARBA" id="ARBA00023204"/>
    </source>
</evidence>
<dbReference type="SMART" id="SM00533">
    <property type="entry name" value="MUTSd"/>
    <property type="match status" value="1"/>
</dbReference>
<evidence type="ECO:0000259" key="10">
    <source>
        <dbReference type="PROSITE" id="PS00486"/>
    </source>
</evidence>
<keyword evidence="7 8" id="KW-0234">DNA repair</keyword>
<dbReference type="PANTHER" id="PTHR11361:SF34">
    <property type="entry name" value="DNA MISMATCH REPAIR PROTEIN MSH1, MITOCHONDRIAL"/>
    <property type="match status" value="1"/>
</dbReference>
<keyword evidence="12" id="KW-1185">Reference proteome</keyword>
<keyword evidence="3 8" id="KW-0547">Nucleotide-binding</keyword>
<evidence type="ECO:0000256" key="5">
    <source>
        <dbReference type="ARBA" id="ARBA00022840"/>
    </source>
</evidence>
<dbReference type="STRING" id="1399.VL14_06365"/>
<dbReference type="SUPFAM" id="SSF55271">
    <property type="entry name" value="DNA repair protein MutS, domain I"/>
    <property type="match status" value="1"/>
</dbReference>
<dbReference type="InterPro" id="IPR005748">
    <property type="entry name" value="DNA_mismatch_repair_MutS"/>
</dbReference>
<comment type="caution">
    <text evidence="11">The sequence shown here is derived from an EMBL/GenBank/DDBJ whole genome shotgun (WGS) entry which is preliminary data.</text>
</comment>
<dbReference type="Pfam" id="PF00488">
    <property type="entry name" value="MutS_V"/>
    <property type="match status" value="1"/>
</dbReference>
<dbReference type="NCBIfam" id="TIGR01070">
    <property type="entry name" value="mutS1"/>
    <property type="match status" value="1"/>
</dbReference>
<sequence length="866" mass="98980">MAAAYTPMIQQYLRVKAEYQDAFLFFRLGDFYEMFFEDALKASQELEITLTSREGGTEERIPMCGVPYHSAPVYIEQLIEKGYKVAICEQTEDPKQAKGVVKREVVQLITPGTMMEGKGLQEKENNYIASISVFEDETFGFATNDLSTGETKVTMLSSGFDEVLNELSMSGAKEVVISSDFDGEWQRRMKERSVMAISFEDDCGVRDTFEELLDDLNQDKLRETSSRLINYLYRTQKRSLDHLQKVATYQINQYMKIDFFSKKNLELTETIRSKGKKGSLLWLLDETKTAMGGRLLKQWIDRPLIDEQEIKRRHSLVETLIHSFFEREEIREKLKEVYDLERLAGRVAFGNVNARDLVQLKKSLQQIPVLKEMVSNLPNEEAVRLAERLDACEEVTDTLESAIMENPPLSLKDGNIIQDGYHEELDKYRDASRNGKTWIAQLEKQEREKTGIKSLKIGFNRVFGYYIEVTRANLHLLKEGQYERKQTLTNAERFITPELKEKESLILEAQEKCVELEYELFTNVREHVKEFIPRLQKLAKTVSELDVLQCFSAVSEQRHYTKPNFSNDRRVYIKDGRHPVVEKVLNAQEYVPNDCYMDADREMLLITGPNMSGKSTYMRQIALTAILAQIGCYVPASEAVLPIFDQVFTRIGAADDLISGQSTFMVEMLEARNAIVNATQNSLILFDEIGRGTSTYDGMALAQAIIEYIHNRIGAKTLFSTHYHELTVLEEELQKVKNIHVSAVEQNGRVVFLHKIKEGAADKSYGIHVAQLAELPNELIVRANEILTGLESNDPGPVKKEIPAAEKMADPAAQLSFFEEPEDVKKPSISSKEKKAIDKVKALDILDMTPMQALNTLYELHRKLKN</sequence>
<accession>A0A366K0P9</accession>
<dbReference type="FunFam" id="1.10.1420.10:FF:000007">
    <property type="entry name" value="DNA mismatch repair protein MutS"/>
    <property type="match status" value="1"/>
</dbReference>
<dbReference type="OrthoDB" id="9802448at2"/>
<dbReference type="FunFam" id="3.40.50.300:FF:000896">
    <property type="entry name" value="DNA mismatch repair protein MutS"/>
    <property type="match status" value="1"/>
</dbReference>
<evidence type="ECO:0000256" key="6">
    <source>
        <dbReference type="ARBA" id="ARBA00023125"/>
    </source>
</evidence>
<dbReference type="InterPro" id="IPR036187">
    <property type="entry name" value="DNA_mismatch_repair_MutS_sf"/>
</dbReference>
<dbReference type="PIRSF" id="PIRSF037677">
    <property type="entry name" value="DNA_mis_repair_Msh6"/>
    <property type="match status" value="1"/>
</dbReference>
<dbReference type="GO" id="GO:0140664">
    <property type="term" value="F:ATP-dependent DNA damage sensor activity"/>
    <property type="evidence" value="ECO:0007669"/>
    <property type="project" value="InterPro"/>
</dbReference>
<dbReference type="InterPro" id="IPR000432">
    <property type="entry name" value="DNA_mismatch_repair_MutS_C"/>
</dbReference>
<protein>
    <recommendedName>
        <fullName evidence="2 8">DNA mismatch repair protein MutS</fullName>
    </recommendedName>
</protein>
<dbReference type="GO" id="GO:0005829">
    <property type="term" value="C:cytosol"/>
    <property type="evidence" value="ECO:0007669"/>
    <property type="project" value="TreeGrafter"/>
</dbReference>
<dbReference type="Gene3D" id="1.10.1420.10">
    <property type="match status" value="2"/>
</dbReference>
<dbReference type="PROSITE" id="PS00486">
    <property type="entry name" value="DNA_MISMATCH_REPAIR_2"/>
    <property type="match status" value="1"/>
</dbReference>
<keyword evidence="6 8" id="KW-0238">DNA-binding</keyword>
<dbReference type="InterPro" id="IPR017261">
    <property type="entry name" value="DNA_mismatch_repair_MutS/MSH"/>
</dbReference>
<reference evidence="11 12" key="1">
    <citation type="submission" date="2018-06" db="EMBL/GenBank/DDBJ databases">
        <title>Freshwater and sediment microbial communities from various areas in North America, analyzing microbe dynamics in response to fracking.</title>
        <authorList>
            <person name="Lamendella R."/>
        </authorList>
    </citation>
    <scope>NUCLEOTIDE SEQUENCE [LARGE SCALE GENOMIC DNA]</scope>
    <source>
        <strain evidence="11 12">14_TX</strain>
    </source>
</reference>
<dbReference type="EMBL" id="QNSF01000003">
    <property type="protein sequence ID" value="RBP95336.1"/>
    <property type="molecule type" value="Genomic_DNA"/>
</dbReference>
<organism evidence="11 12">
    <name type="scientific">Cytobacillus firmus</name>
    <name type="common">Bacillus firmus</name>
    <dbReference type="NCBI Taxonomy" id="1399"/>
    <lineage>
        <taxon>Bacteria</taxon>
        <taxon>Bacillati</taxon>
        <taxon>Bacillota</taxon>
        <taxon>Bacilli</taxon>
        <taxon>Bacillales</taxon>
        <taxon>Bacillaceae</taxon>
        <taxon>Cytobacillus</taxon>
    </lineage>
</organism>
<dbReference type="SMART" id="SM00534">
    <property type="entry name" value="MUTSac"/>
    <property type="match status" value="1"/>
</dbReference>
<evidence type="ECO:0000256" key="3">
    <source>
        <dbReference type="ARBA" id="ARBA00022741"/>
    </source>
</evidence>
<dbReference type="SUPFAM" id="SSF52540">
    <property type="entry name" value="P-loop containing nucleoside triphosphate hydrolases"/>
    <property type="match status" value="1"/>
</dbReference>
<dbReference type="GO" id="GO:0006298">
    <property type="term" value="P:mismatch repair"/>
    <property type="evidence" value="ECO:0007669"/>
    <property type="project" value="UniProtKB-UniRule"/>
</dbReference>
<keyword evidence="5 8" id="KW-0067">ATP-binding</keyword>
<evidence type="ECO:0000256" key="4">
    <source>
        <dbReference type="ARBA" id="ARBA00022763"/>
    </source>
</evidence>
<dbReference type="InterPro" id="IPR007860">
    <property type="entry name" value="DNA_mmatch_repair_MutS_con_dom"/>
</dbReference>
<dbReference type="HAMAP" id="MF_00096">
    <property type="entry name" value="MutS"/>
    <property type="match status" value="1"/>
</dbReference>
<dbReference type="InterPro" id="IPR007695">
    <property type="entry name" value="DNA_mismatch_repair_MutS-lik_N"/>
</dbReference>
<dbReference type="GO" id="GO:0003684">
    <property type="term" value="F:damaged DNA binding"/>
    <property type="evidence" value="ECO:0007669"/>
    <property type="project" value="UniProtKB-UniRule"/>
</dbReference>
<dbReference type="Pfam" id="PF05188">
    <property type="entry name" value="MutS_II"/>
    <property type="match status" value="1"/>
</dbReference>
<comment type="function">
    <text evidence="8">This protein is involved in the repair of mismatches in DNA. It is possible that it carries out the mismatch recognition step. This protein has a weak ATPase activity.</text>
</comment>
<gene>
    <name evidence="8" type="primary">mutS</name>
    <name evidence="11" type="ORF">DFO70_103376</name>
</gene>
<dbReference type="NCBIfam" id="NF003810">
    <property type="entry name" value="PRK05399.1"/>
    <property type="match status" value="1"/>
</dbReference>
<feature type="domain" description="DNA mismatch repair proteins mutS family" evidence="10">
    <location>
        <begin position="682"/>
        <end position="698"/>
    </location>
</feature>
<dbReference type="AlphaFoldDB" id="A0A366K0P9"/>
<dbReference type="Pfam" id="PF01624">
    <property type="entry name" value="MutS_I"/>
    <property type="match status" value="1"/>
</dbReference>
<dbReference type="GO" id="GO:0030983">
    <property type="term" value="F:mismatched DNA binding"/>
    <property type="evidence" value="ECO:0007669"/>
    <property type="project" value="InterPro"/>
</dbReference>
<dbReference type="Proteomes" id="UP000252731">
    <property type="component" value="Unassembled WGS sequence"/>
</dbReference>
<dbReference type="Gene3D" id="3.40.50.300">
    <property type="entry name" value="P-loop containing nucleotide triphosphate hydrolases"/>
    <property type="match status" value="1"/>
</dbReference>
<evidence type="ECO:0000256" key="2">
    <source>
        <dbReference type="ARBA" id="ARBA00021982"/>
    </source>
</evidence>
<dbReference type="PANTHER" id="PTHR11361">
    <property type="entry name" value="DNA MISMATCH REPAIR PROTEIN MUTS FAMILY MEMBER"/>
    <property type="match status" value="1"/>
</dbReference>
<dbReference type="CDD" id="cd03284">
    <property type="entry name" value="ABC_MutS1"/>
    <property type="match status" value="1"/>
</dbReference>
<proteinExistence type="inferred from homology"/>
<evidence type="ECO:0000256" key="8">
    <source>
        <dbReference type="HAMAP-Rule" id="MF_00096"/>
    </source>
</evidence>
<dbReference type="Pfam" id="PF05192">
    <property type="entry name" value="MutS_III"/>
    <property type="match status" value="1"/>
</dbReference>
<dbReference type="InterPro" id="IPR036678">
    <property type="entry name" value="MutS_con_dom_sf"/>
</dbReference>
<dbReference type="SUPFAM" id="SSF48334">
    <property type="entry name" value="DNA repair protein MutS, domain III"/>
    <property type="match status" value="1"/>
</dbReference>
<feature type="binding site" evidence="8">
    <location>
        <begin position="608"/>
        <end position="615"/>
    </location>
    <ligand>
        <name>ATP</name>
        <dbReference type="ChEBI" id="CHEBI:30616"/>
    </ligand>
</feature>
<dbReference type="InterPro" id="IPR007696">
    <property type="entry name" value="DNA_mismatch_repair_MutS_core"/>
</dbReference>
<dbReference type="InterPro" id="IPR016151">
    <property type="entry name" value="DNA_mismatch_repair_MutS_N"/>
</dbReference>
<dbReference type="InterPro" id="IPR045076">
    <property type="entry name" value="MutS"/>
</dbReference>
<dbReference type="InterPro" id="IPR007861">
    <property type="entry name" value="DNA_mismatch_repair_MutS_clamp"/>
</dbReference>
<dbReference type="SUPFAM" id="SSF53150">
    <property type="entry name" value="DNA repair protein MutS, domain II"/>
    <property type="match status" value="1"/>
</dbReference>
<evidence type="ECO:0000313" key="12">
    <source>
        <dbReference type="Proteomes" id="UP000252731"/>
    </source>
</evidence>
<comment type="similarity">
    <text evidence="1 8 9">Belongs to the DNA mismatch repair MutS family.</text>
</comment>
<dbReference type="GO" id="GO:0005524">
    <property type="term" value="F:ATP binding"/>
    <property type="evidence" value="ECO:0007669"/>
    <property type="project" value="UniProtKB-UniRule"/>
</dbReference>
<dbReference type="Gene3D" id="3.30.420.110">
    <property type="entry name" value="MutS, connector domain"/>
    <property type="match status" value="1"/>
</dbReference>
<keyword evidence="4 8" id="KW-0227">DNA damage</keyword>
<dbReference type="InterPro" id="IPR027417">
    <property type="entry name" value="P-loop_NTPase"/>
</dbReference>
<dbReference type="RefSeq" id="WP_113882022.1">
    <property type="nucleotide sequence ID" value="NZ_QNSF01000003.1"/>
</dbReference>